<evidence type="ECO:0000256" key="2">
    <source>
        <dbReference type="SAM" id="Phobius"/>
    </source>
</evidence>
<name>A0ABN7SYL4_OIKDI</name>
<gene>
    <name evidence="3" type="ORF">OKIOD_LOCUS11563</name>
</gene>
<dbReference type="Proteomes" id="UP001158576">
    <property type="component" value="Chromosome 1"/>
</dbReference>
<keyword evidence="2" id="KW-0812">Transmembrane</keyword>
<feature type="transmembrane region" description="Helical" evidence="2">
    <location>
        <begin position="208"/>
        <end position="227"/>
    </location>
</feature>
<accession>A0ABN7SYL4</accession>
<keyword evidence="2" id="KW-1133">Transmembrane helix</keyword>
<keyword evidence="2" id="KW-0472">Membrane</keyword>
<reference evidence="3 4" key="1">
    <citation type="submission" date="2021-04" db="EMBL/GenBank/DDBJ databases">
        <authorList>
            <person name="Bliznina A."/>
        </authorList>
    </citation>
    <scope>NUCLEOTIDE SEQUENCE [LARGE SCALE GENOMIC DNA]</scope>
</reference>
<organism evidence="3 4">
    <name type="scientific">Oikopleura dioica</name>
    <name type="common">Tunicate</name>
    <dbReference type="NCBI Taxonomy" id="34765"/>
    <lineage>
        <taxon>Eukaryota</taxon>
        <taxon>Metazoa</taxon>
        <taxon>Chordata</taxon>
        <taxon>Tunicata</taxon>
        <taxon>Appendicularia</taxon>
        <taxon>Copelata</taxon>
        <taxon>Oikopleuridae</taxon>
        <taxon>Oikopleura</taxon>
    </lineage>
</organism>
<feature type="region of interest" description="Disordered" evidence="1">
    <location>
        <begin position="110"/>
        <end position="134"/>
    </location>
</feature>
<evidence type="ECO:0000313" key="3">
    <source>
        <dbReference type="EMBL" id="CAG5106339.1"/>
    </source>
</evidence>
<protein>
    <submittedName>
        <fullName evidence="3">Oidioi.mRNA.OKI2018_I69.chr1.g2798.t1.cds</fullName>
    </submittedName>
</protein>
<evidence type="ECO:0000256" key="1">
    <source>
        <dbReference type="SAM" id="MobiDB-lite"/>
    </source>
</evidence>
<keyword evidence="4" id="KW-1185">Reference proteome</keyword>
<evidence type="ECO:0000313" key="4">
    <source>
        <dbReference type="Proteomes" id="UP001158576"/>
    </source>
</evidence>
<proteinExistence type="predicted"/>
<feature type="transmembrane region" description="Helical" evidence="2">
    <location>
        <begin position="276"/>
        <end position="297"/>
    </location>
</feature>
<sequence length="392" mass="45212">MSYKFVKMFPFCLLTLIILGVWTGLCWEITSRKRLSQAEYLFDGLEEAAGDLINALRSISSLLAAGPTKKVIKAPQDGGSTKMRIKANRNATARASHRISQAMNLGKLDSFGPSDVPARPTITRRNNNNGYDFDSDKDSDKFINRDAQVDMNNKEIQSYKNLSHSIQVSLDKYFAENNIYAKFIEFEEYLEIRASSKQFIRTVRFNRLNTFLVTLICAGTLGYYYIWRLHWVSNAINCKLPEVYWYKYAPKVEPLEEQIWTTTKCYFKNLGTWERFAQILFVLYVFMALFQIIFALSSSIKWKKADRLIKYLPLNCALNRNSISDLHLLVSKVSENEGARKSLAMCDKVLSALEKFEHEEKFLPVLMEVIVWSETDERVGDIVKKVLQPKSN</sequence>
<dbReference type="EMBL" id="OU015566">
    <property type="protein sequence ID" value="CAG5106339.1"/>
    <property type="molecule type" value="Genomic_DNA"/>
</dbReference>
<feature type="transmembrane region" description="Helical" evidence="2">
    <location>
        <begin position="6"/>
        <end position="27"/>
    </location>
</feature>